<keyword evidence="9" id="KW-1185">Reference proteome</keyword>
<comment type="caution">
    <text evidence="8">The sequence shown here is derived from an EMBL/GenBank/DDBJ whole genome shotgun (WGS) entry which is preliminary data.</text>
</comment>
<dbReference type="PANTHER" id="PTHR37937">
    <property type="entry name" value="CONJUGATIVE TRANSFER: DNA TRANSPORT"/>
    <property type="match status" value="1"/>
</dbReference>
<keyword evidence="3" id="KW-0812">Transmembrane</keyword>
<evidence type="ECO:0000256" key="1">
    <source>
        <dbReference type="ARBA" id="ARBA00004651"/>
    </source>
</evidence>
<evidence type="ECO:0000256" key="5">
    <source>
        <dbReference type="ARBA" id="ARBA00023136"/>
    </source>
</evidence>
<proteinExistence type="predicted"/>
<dbReference type="Pfam" id="PF01935">
    <property type="entry name" value="DUF87"/>
    <property type="match status" value="1"/>
</dbReference>
<evidence type="ECO:0000256" key="4">
    <source>
        <dbReference type="ARBA" id="ARBA00022989"/>
    </source>
</evidence>
<evidence type="ECO:0000256" key="3">
    <source>
        <dbReference type="ARBA" id="ARBA00022692"/>
    </source>
</evidence>
<dbReference type="EMBL" id="QDKL01000003">
    <property type="protein sequence ID" value="RZF20624.1"/>
    <property type="molecule type" value="Genomic_DNA"/>
</dbReference>
<evidence type="ECO:0000313" key="8">
    <source>
        <dbReference type="EMBL" id="RZF20624.1"/>
    </source>
</evidence>
<dbReference type="CDD" id="cd01127">
    <property type="entry name" value="TrwB_TraG_TraD_VirD4"/>
    <property type="match status" value="1"/>
</dbReference>
<evidence type="ECO:0000256" key="2">
    <source>
        <dbReference type="ARBA" id="ARBA00022475"/>
    </source>
</evidence>
<evidence type="ECO:0000259" key="6">
    <source>
        <dbReference type="Pfam" id="PF01935"/>
    </source>
</evidence>
<keyword evidence="5" id="KW-0472">Membrane</keyword>
<dbReference type="Gene3D" id="3.40.50.300">
    <property type="entry name" value="P-loop containing nucleotide triphosphate hydrolases"/>
    <property type="match status" value="2"/>
</dbReference>
<evidence type="ECO:0000313" key="9">
    <source>
        <dbReference type="Proteomes" id="UP000443582"/>
    </source>
</evidence>
<comment type="subcellular location">
    <subcellularLocation>
        <location evidence="1">Cell membrane</location>
        <topology evidence="1">Multi-pass membrane protein</topology>
    </subcellularLocation>
</comment>
<dbReference type="InterPro" id="IPR051539">
    <property type="entry name" value="T4SS-coupling_protein"/>
</dbReference>
<accession>A0ABY0ICD3</accession>
<dbReference type="PANTHER" id="PTHR37937:SF1">
    <property type="entry name" value="CONJUGATIVE TRANSFER: DNA TRANSPORT"/>
    <property type="match status" value="1"/>
</dbReference>
<keyword evidence="4" id="KW-1133">Transmembrane helix</keyword>
<dbReference type="Pfam" id="PF12696">
    <property type="entry name" value="TraG-D_C"/>
    <property type="match status" value="1"/>
</dbReference>
<dbReference type="InterPro" id="IPR002789">
    <property type="entry name" value="HerA_central"/>
</dbReference>
<protein>
    <submittedName>
        <fullName evidence="8">DUF87 domain-containing protein</fullName>
    </submittedName>
</protein>
<keyword evidence="2" id="KW-1003">Cell membrane</keyword>
<reference evidence="9" key="1">
    <citation type="journal article" date="2019" name="Int. J. Syst. Evol. Microbiol.">
        <title>Halobacteriovorax valvorus sp. nov., a novel prokaryotic predator isolated from coastal seawater of China.</title>
        <authorList>
            <person name="Chen M.-X."/>
        </authorList>
    </citation>
    <scope>NUCLEOTIDE SEQUENCE [LARGE SCALE GENOMIC DNA]</scope>
    <source>
        <strain evidence="9">BL9</strain>
    </source>
</reference>
<feature type="domain" description="TraD/TraG TraM recognition site" evidence="7">
    <location>
        <begin position="303"/>
        <end position="417"/>
    </location>
</feature>
<dbReference type="InterPro" id="IPR032689">
    <property type="entry name" value="TraG-D_C"/>
</dbReference>
<sequence length="458" mass="51340">MKNENSNGLDLVTPFVVVLEQIITQAIKLIGLLIKCAYQKLTGASMPLKKIESKQLNIKKYTNNIESLGVLTSSKKDIKLSEIDFRRHSFIVGASGFGKTNLISILQEDNLRSGKPVIFFDPKGDHEALTTFKSLCEAHSRPCYIFSEHYHDSISLNPIYEGTVNQVVDRIMRSFEWSEPYYRDASRRSLTKALNIMKERGDEFTLKRVFDELVQMESKENIGLIAKLEAILVSDFGRILNAEDGMCLSKVREEGACLYIGLSTQGYGETAMSVGKLFLGELLYNSYTSLISASDTERLENPISVYFDEFGALVTPEFIELQNKCRGAGIELTMAVQTASDIDRINPDLTKQIIENSGNLFVMKQRLDTGASLFSDSIGTITSTKKTAQIEDGVEQSKGSIREVNELICHPDIIKNLKIGQCVLLRQSPTRVDLINIRNRETTKLVKQRQVRELAPAL</sequence>
<gene>
    <name evidence="8" type="ORF">DAY19_11605</name>
</gene>
<dbReference type="SUPFAM" id="SSF52540">
    <property type="entry name" value="P-loop containing nucleoside triphosphate hydrolases"/>
    <property type="match status" value="1"/>
</dbReference>
<organism evidence="8 9">
    <name type="scientific">Halobacteriovorax vibrionivorans</name>
    <dbReference type="NCBI Taxonomy" id="2152716"/>
    <lineage>
        <taxon>Bacteria</taxon>
        <taxon>Pseudomonadati</taxon>
        <taxon>Bdellovibrionota</taxon>
        <taxon>Bacteriovoracia</taxon>
        <taxon>Bacteriovoracales</taxon>
        <taxon>Halobacteriovoraceae</taxon>
        <taxon>Halobacteriovorax</taxon>
    </lineage>
</organism>
<dbReference type="Proteomes" id="UP000443582">
    <property type="component" value="Unassembled WGS sequence"/>
</dbReference>
<feature type="domain" description="Helicase HerA central" evidence="6">
    <location>
        <begin position="69"/>
        <end position="140"/>
    </location>
</feature>
<evidence type="ECO:0000259" key="7">
    <source>
        <dbReference type="Pfam" id="PF12696"/>
    </source>
</evidence>
<name>A0ABY0ICD3_9BACT</name>
<dbReference type="InterPro" id="IPR027417">
    <property type="entry name" value="P-loop_NTPase"/>
</dbReference>
<dbReference type="RefSeq" id="WP_115362623.1">
    <property type="nucleotide sequence ID" value="NZ_QDKL01000003.1"/>
</dbReference>